<keyword evidence="10" id="KW-1185">Reference proteome</keyword>
<dbReference type="GO" id="GO:0055085">
    <property type="term" value="P:transmembrane transport"/>
    <property type="evidence" value="ECO:0007669"/>
    <property type="project" value="InterPro"/>
</dbReference>
<dbReference type="Proteomes" id="UP001153404">
    <property type="component" value="Unassembled WGS sequence"/>
</dbReference>
<gene>
    <name evidence="9" type="ORF">OMP40_14445</name>
</gene>
<dbReference type="InterPro" id="IPR035906">
    <property type="entry name" value="MetI-like_sf"/>
</dbReference>
<keyword evidence="2 7" id="KW-0813">Transport</keyword>
<evidence type="ECO:0000256" key="5">
    <source>
        <dbReference type="ARBA" id="ARBA00022989"/>
    </source>
</evidence>
<dbReference type="PANTHER" id="PTHR43744:SF9">
    <property type="entry name" value="POLYGALACTURONAN_RHAMNOGALACTURONAN TRANSPORT SYSTEM PERMEASE PROTEIN YTCP"/>
    <property type="match status" value="1"/>
</dbReference>
<dbReference type="Pfam" id="PF00528">
    <property type="entry name" value="BPD_transp_1"/>
    <property type="match status" value="1"/>
</dbReference>
<protein>
    <submittedName>
        <fullName evidence="9">Carbohydrate ABC transporter permease</fullName>
    </submittedName>
</protein>
<evidence type="ECO:0000256" key="4">
    <source>
        <dbReference type="ARBA" id="ARBA00022692"/>
    </source>
</evidence>
<comment type="subcellular location">
    <subcellularLocation>
        <location evidence="1 7">Cell membrane</location>
        <topology evidence="1 7">Multi-pass membrane protein</topology>
    </subcellularLocation>
</comment>
<comment type="similarity">
    <text evidence="7">Belongs to the binding-protein-dependent transport system permease family.</text>
</comment>
<dbReference type="CDD" id="cd06261">
    <property type="entry name" value="TM_PBP2"/>
    <property type="match status" value="1"/>
</dbReference>
<evidence type="ECO:0000256" key="7">
    <source>
        <dbReference type="RuleBase" id="RU363032"/>
    </source>
</evidence>
<feature type="transmembrane region" description="Helical" evidence="7">
    <location>
        <begin position="12"/>
        <end position="37"/>
    </location>
</feature>
<keyword evidence="3" id="KW-1003">Cell membrane</keyword>
<feature type="transmembrane region" description="Helical" evidence="7">
    <location>
        <begin position="108"/>
        <end position="128"/>
    </location>
</feature>
<dbReference type="EMBL" id="JAPDIA010000003">
    <property type="protein sequence ID" value="MDG0810418.1"/>
    <property type="molecule type" value="Genomic_DNA"/>
</dbReference>
<dbReference type="Gene3D" id="1.10.3720.10">
    <property type="entry name" value="MetI-like"/>
    <property type="match status" value="1"/>
</dbReference>
<proteinExistence type="inferred from homology"/>
<evidence type="ECO:0000313" key="10">
    <source>
        <dbReference type="Proteomes" id="UP001153404"/>
    </source>
</evidence>
<feature type="transmembrane region" description="Helical" evidence="7">
    <location>
        <begin position="76"/>
        <end position="96"/>
    </location>
</feature>
<dbReference type="GO" id="GO:0005886">
    <property type="term" value="C:plasma membrane"/>
    <property type="evidence" value="ECO:0007669"/>
    <property type="project" value="UniProtKB-SubCell"/>
</dbReference>
<evidence type="ECO:0000313" key="9">
    <source>
        <dbReference type="EMBL" id="MDG0810418.1"/>
    </source>
</evidence>
<dbReference type="SUPFAM" id="SSF161098">
    <property type="entry name" value="MetI-like"/>
    <property type="match status" value="1"/>
</dbReference>
<dbReference type="RefSeq" id="WP_277532242.1">
    <property type="nucleotide sequence ID" value="NZ_JAPDIA010000003.1"/>
</dbReference>
<dbReference type="PROSITE" id="PS50928">
    <property type="entry name" value="ABC_TM1"/>
    <property type="match status" value="1"/>
</dbReference>
<reference evidence="9" key="1">
    <citation type="submission" date="2022-10" db="EMBL/GenBank/DDBJ databases">
        <title>Comparative genomic analysis of Cohnella hashimotonis sp. nov., isolated from the International Space Station.</title>
        <authorList>
            <person name="Simpson A."/>
            <person name="Venkateswaran K."/>
        </authorList>
    </citation>
    <scope>NUCLEOTIDE SEQUENCE</scope>
    <source>
        <strain evidence="9">DSM 28161</strain>
    </source>
</reference>
<feature type="transmembrane region" description="Helical" evidence="7">
    <location>
        <begin position="181"/>
        <end position="203"/>
    </location>
</feature>
<organism evidence="9 10">
    <name type="scientific">Cohnella rhizosphaerae</name>
    <dbReference type="NCBI Taxonomy" id="1457232"/>
    <lineage>
        <taxon>Bacteria</taxon>
        <taxon>Bacillati</taxon>
        <taxon>Bacillota</taxon>
        <taxon>Bacilli</taxon>
        <taxon>Bacillales</taxon>
        <taxon>Paenibacillaceae</taxon>
        <taxon>Cohnella</taxon>
    </lineage>
</organism>
<evidence type="ECO:0000256" key="1">
    <source>
        <dbReference type="ARBA" id="ARBA00004651"/>
    </source>
</evidence>
<accession>A0A9X4QTJ4</accession>
<evidence type="ECO:0000256" key="3">
    <source>
        <dbReference type="ARBA" id="ARBA00022475"/>
    </source>
</evidence>
<evidence type="ECO:0000259" key="8">
    <source>
        <dbReference type="PROSITE" id="PS50928"/>
    </source>
</evidence>
<dbReference type="InterPro" id="IPR000515">
    <property type="entry name" value="MetI-like"/>
</dbReference>
<keyword evidence="4 7" id="KW-0812">Transmembrane</keyword>
<dbReference type="PANTHER" id="PTHR43744">
    <property type="entry name" value="ABC TRANSPORTER PERMEASE PROTEIN MG189-RELATED-RELATED"/>
    <property type="match status" value="1"/>
</dbReference>
<comment type="caution">
    <text evidence="9">The sequence shown here is derived from an EMBL/GenBank/DDBJ whole genome shotgun (WGS) entry which is preliminary data.</text>
</comment>
<feature type="domain" description="ABC transmembrane type-1" evidence="8">
    <location>
        <begin position="73"/>
        <end position="237"/>
    </location>
</feature>
<evidence type="ECO:0000256" key="2">
    <source>
        <dbReference type="ARBA" id="ARBA00022448"/>
    </source>
</evidence>
<keyword evidence="5 7" id="KW-1133">Transmembrane helix</keyword>
<name>A0A9X4QTJ4_9BACL</name>
<keyword evidence="6 7" id="KW-0472">Membrane</keyword>
<evidence type="ECO:0000256" key="6">
    <source>
        <dbReference type="ARBA" id="ARBA00023136"/>
    </source>
</evidence>
<sequence>MFQTRGEKVFNVINVSFMLLLMVIMLYPLYYVVIAAFSDPLAVSTGEVTILPKGFAMDSFHRVATMDRIWTAYGNTVFYSVIGTVISLTLTVLGAYPLSKRKLPGRKLITFFVLVTLWFNAGIMPTYLNFQQLGLLDTRLGILLCFAIDTFLVILMRTFFENVPDSMEESAKMDGANDWTILSRIYLPLSGPAIATITMYYFVGRWNAFFWSMMLLKDQDKVPLQVLLKKAHRGSLL</sequence>
<dbReference type="AlphaFoldDB" id="A0A9X4QTJ4"/>
<feature type="transmembrane region" description="Helical" evidence="7">
    <location>
        <begin position="140"/>
        <end position="160"/>
    </location>
</feature>